<evidence type="ECO:0000259" key="4">
    <source>
        <dbReference type="Pfam" id="PF01420"/>
    </source>
</evidence>
<feature type="domain" description="Type I restriction modification DNA specificity" evidence="4">
    <location>
        <begin position="4"/>
        <end position="173"/>
    </location>
</feature>
<comment type="caution">
    <text evidence="5">The sequence shown here is derived from an EMBL/GenBank/DDBJ whole genome shotgun (WGS) entry which is preliminary data.</text>
</comment>
<comment type="similarity">
    <text evidence="1">Belongs to the type-I restriction system S methylase family.</text>
</comment>
<dbReference type="SUPFAM" id="SSF116734">
    <property type="entry name" value="DNA methylase specificity domain"/>
    <property type="match status" value="2"/>
</dbReference>
<organism evidence="5 6">
    <name type="scientific">Marinomonas primoryensis</name>
    <dbReference type="NCBI Taxonomy" id="178399"/>
    <lineage>
        <taxon>Bacteria</taxon>
        <taxon>Pseudomonadati</taxon>
        <taxon>Pseudomonadota</taxon>
        <taxon>Gammaproteobacteria</taxon>
        <taxon>Oceanospirillales</taxon>
        <taxon>Oceanospirillaceae</taxon>
        <taxon>Marinomonas</taxon>
    </lineage>
</organism>
<accession>A0ABV0L423</accession>
<feature type="domain" description="Type I restriction modification DNA specificity" evidence="4">
    <location>
        <begin position="217"/>
        <end position="357"/>
    </location>
</feature>
<keyword evidence="5" id="KW-0255">Endonuclease</keyword>
<dbReference type="RefSeq" id="WP_348577740.1">
    <property type="nucleotide sequence ID" value="NZ_JBDYKN010000021.1"/>
</dbReference>
<keyword evidence="5" id="KW-0378">Hydrolase</keyword>
<dbReference type="Pfam" id="PF01420">
    <property type="entry name" value="Methylase_S"/>
    <property type="match status" value="2"/>
</dbReference>
<dbReference type="InterPro" id="IPR051212">
    <property type="entry name" value="Type-I_RE_S_subunit"/>
</dbReference>
<evidence type="ECO:0000256" key="2">
    <source>
        <dbReference type="ARBA" id="ARBA00022747"/>
    </source>
</evidence>
<gene>
    <name evidence="5" type="ORF">ABKW32_16860</name>
</gene>
<dbReference type="EMBL" id="JBDYKN010000021">
    <property type="protein sequence ID" value="MEP7731125.1"/>
    <property type="molecule type" value="Genomic_DNA"/>
</dbReference>
<dbReference type="InterPro" id="IPR000055">
    <property type="entry name" value="Restrct_endonuc_typeI_TRD"/>
</dbReference>
<dbReference type="GO" id="GO:0016787">
    <property type="term" value="F:hydrolase activity"/>
    <property type="evidence" value="ECO:0007669"/>
    <property type="project" value="UniProtKB-KW"/>
</dbReference>
<dbReference type="EC" id="3.1.21.-" evidence="5"/>
<evidence type="ECO:0000256" key="3">
    <source>
        <dbReference type="ARBA" id="ARBA00023125"/>
    </source>
</evidence>
<keyword evidence="2" id="KW-0680">Restriction system</keyword>
<dbReference type="GO" id="GO:0004519">
    <property type="term" value="F:endonuclease activity"/>
    <property type="evidence" value="ECO:0007669"/>
    <property type="project" value="UniProtKB-KW"/>
</dbReference>
<dbReference type="InterPro" id="IPR044946">
    <property type="entry name" value="Restrct_endonuc_typeI_TRD_sf"/>
</dbReference>
<dbReference type="PANTHER" id="PTHR43140">
    <property type="entry name" value="TYPE-1 RESTRICTION ENZYME ECOKI SPECIFICITY PROTEIN"/>
    <property type="match status" value="1"/>
</dbReference>
<name>A0ABV0L423_9GAMM</name>
<keyword evidence="3" id="KW-0238">DNA-binding</keyword>
<protein>
    <submittedName>
        <fullName evidence="5">Restriction endonuclease subunit S</fullName>
        <ecNumber evidence="5">3.1.21.-</ecNumber>
    </submittedName>
</protein>
<proteinExistence type="inferred from homology"/>
<dbReference type="Gene3D" id="3.90.220.20">
    <property type="entry name" value="DNA methylase specificity domains"/>
    <property type="match status" value="2"/>
</dbReference>
<keyword evidence="5" id="KW-0540">Nuclease</keyword>
<evidence type="ECO:0000313" key="6">
    <source>
        <dbReference type="Proteomes" id="UP001471651"/>
    </source>
</evidence>
<keyword evidence="6" id="KW-1185">Reference proteome</keyword>
<evidence type="ECO:0000256" key="1">
    <source>
        <dbReference type="ARBA" id="ARBA00010923"/>
    </source>
</evidence>
<dbReference type="PANTHER" id="PTHR43140:SF1">
    <property type="entry name" value="TYPE I RESTRICTION ENZYME ECOKI SPECIFICITY SUBUNIT"/>
    <property type="match status" value="1"/>
</dbReference>
<reference evidence="5 6" key="1">
    <citation type="submission" date="2024-05" db="EMBL/GenBank/DDBJ databases">
        <authorList>
            <person name="Busch G.E."/>
            <person name="Sharma I."/>
        </authorList>
    </citation>
    <scope>NUCLEOTIDE SEQUENCE [LARGE SCALE GENOMIC DNA]</scope>
    <source>
        <strain evidence="5 6">23GB23</strain>
    </source>
</reference>
<sequence length="388" mass="43535">MGQKVPLSDLFKIGSSKRVLKSQWQKSGVPFYRGREITKLSQDGVVDNNLFITEELYAEYSAKYGVPSTDDIVITAIGTIGNSYIVRDEDRFYFKDASVLWLKRTSDVESKYINLWLKSSLMRDQLDEGNGATVDTLTIKKLQGLTLDLPPIHEQKRIVSILDTVFADLEQTRAKTEQNLKNARELFDSKKLSLFESLSNSSNLSPLPSVCDNILAGGDAPKKGLYSKEQTEKFNIPIYANAVKHNGLYGYTDYARANEPSITIAARGSGTGHIELRTEPFLPIVRLIVLTPNKEIISLEYLKHALQTLDILRSGSAIPQLTVPMVKEYSIPVPDLNVQRSTVIELENLALYIERIEAIYQEKLIAIDELKKSILQKAFSGELTQTVE</sequence>
<evidence type="ECO:0000313" key="5">
    <source>
        <dbReference type="EMBL" id="MEP7731125.1"/>
    </source>
</evidence>
<dbReference type="Proteomes" id="UP001471651">
    <property type="component" value="Unassembled WGS sequence"/>
</dbReference>